<dbReference type="PANTHER" id="PTHR12755:SF3">
    <property type="entry name" value="POLYNUCLEOTIDE 5'-HYDROXYL-KINASE NOL9"/>
    <property type="match status" value="1"/>
</dbReference>
<proteinExistence type="inferred from homology"/>
<comment type="caution">
    <text evidence="14">The sequence shown here is derived from an EMBL/GenBank/DDBJ whole genome shotgun (WGS) entry which is preliminary data.</text>
</comment>
<feature type="compositionally biased region" description="Low complexity" evidence="12">
    <location>
        <begin position="22"/>
        <end position="41"/>
    </location>
</feature>
<evidence type="ECO:0000259" key="13">
    <source>
        <dbReference type="Pfam" id="PF16575"/>
    </source>
</evidence>
<evidence type="ECO:0000313" key="14">
    <source>
        <dbReference type="EMBL" id="TDZ34953.1"/>
    </source>
</evidence>
<keyword evidence="7" id="KW-0808">Transferase</keyword>
<dbReference type="GO" id="GO:0000448">
    <property type="term" value="P:cleavage in ITS2 between 5.8S rRNA and LSU-rRNA of tricistronic rRNA transcript (SSU-rRNA, 5.8S rRNA, LSU-rRNA)"/>
    <property type="evidence" value="ECO:0007669"/>
    <property type="project" value="TreeGrafter"/>
</dbReference>
<evidence type="ECO:0000256" key="12">
    <source>
        <dbReference type="SAM" id="MobiDB-lite"/>
    </source>
</evidence>
<feature type="domain" description="Clp1 P-loop" evidence="13">
    <location>
        <begin position="182"/>
        <end position="373"/>
    </location>
</feature>
<organism evidence="14 15">
    <name type="scientific">Colletotrichum spinosum</name>
    <dbReference type="NCBI Taxonomy" id="1347390"/>
    <lineage>
        <taxon>Eukaryota</taxon>
        <taxon>Fungi</taxon>
        <taxon>Dikarya</taxon>
        <taxon>Ascomycota</taxon>
        <taxon>Pezizomycotina</taxon>
        <taxon>Sordariomycetes</taxon>
        <taxon>Hypocreomycetidae</taxon>
        <taxon>Glomerellales</taxon>
        <taxon>Glomerellaceae</taxon>
        <taxon>Colletotrichum</taxon>
        <taxon>Colletotrichum orbiculare species complex</taxon>
    </lineage>
</organism>
<gene>
    <name evidence="14" type="primary">GRC3</name>
    <name evidence="14" type="ORF">C8035_v010201</name>
</gene>
<comment type="subcellular location">
    <subcellularLocation>
        <location evidence="2">Nucleus</location>
        <location evidence="2">Nucleolus</location>
    </subcellularLocation>
</comment>
<feature type="region of interest" description="Disordered" evidence="12">
    <location>
        <begin position="1"/>
        <end position="73"/>
    </location>
</feature>
<dbReference type="GO" id="GO:0051731">
    <property type="term" value="F:polynucleotide 5'-hydroxyl-kinase activity"/>
    <property type="evidence" value="ECO:0007669"/>
    <property type="project" value="InterPro"/>
</dbReference>
<dbReference type="InterPro" id="IPR032319">
    <property type="entry name" value="CLP1_P"/>
</dbReference>
<dbReference type="PANTHER" id="PTHR12755">
    <property type="entry name" value="CLEAVAGE/POLYADENYLATION FACTOR IA SUBUNIT CLP1P"/>
    <property type="match status" value="1"/>
</dbReference>
<keyword evidence="6" id="KW-0698">rRNA processing</keyword>
<dbReference type="Gene3D" id="3.40.50.300">
    <property type="entry name" value="P-loop containing nucleotide triphosphate hydrolases"/>
    <property type="match status" value="1"/>
</dbReference>
<reference evidence="14 15" key="1">
    <citation type="submission" date="2018-11" db="EMBL/GenBank/DDBJ databases">
        <title>Genome sequence and assembly of Colletotrichum spinosum.</title>
        <authorList>
            <person name="Gan P."/>
            <person name="Shirasu K."/>
        </authorList>
    </citation>
    <scope>NUCLEOTIDE SEQUENCE [LARGE SCALE GENOMIC DNA]</scope>
    <source>
        <strain evidence="14 15">CBS 515.97</strain>
    </source>
</reference>
<evidence type="ECO:0000256" key="6">
    <source>
        <dbReference type="ARBA" id="ARBA00022552"/>
    </source>
</evidence>
<evidence type="ECO:0000256" key="5">
    <source>
        <dbReference type="ARBA" id="ARBA00019824"/>
    </source>
</evidence>
<keyword evidence="15" id="KW-1185">Reference proteome</keyword>
<keyword evidence="11" id="KW-0539">Nucleus</keyword>
<sequence length="620" mass="67957">MTTPKRRKIETSDGSKPMSAFALRQQLLSASPSLSSPTSQQEVSESQASTPARSPTKGKSPRANEKADSQGQGLIGQEAQQFSTFRPNKSNSRKLQGRLQLRLKDSERFLVLGSYGITVIEGEITIAGASIRSQDGTRWICTSNDAPKRALIQDLRSHPAWNKKLAGLSKKVDPVLSVMLCGPKSSGKSTFGRILGNRLLTSPGSDRLGRSIVVLDLDPGQPEYTPAGTIALVQVKQPNLSPAFAHVATDEQAATVIRCHSIASVSPASDPELYLECALDLHRHYQKTCRGLPLIINTPGWILGTGLDLLTELIADFKPTEVIYMSEDGPKESVDGLKSACKSNFTMLPSQQSEFTSRTAAHLRSMQALAYFHTKRTPEKTAWDPTPLTSWPPLMVKYNGKSRGVFGVIAYEQQLPANLVAELLNGSMLCLVEIEDTKAFSRLRGSDDMDVDGESTPLEDIISHTPEGIPFIPNADGHTLDPRYCQTLGLVLVRGIDPKQGVLQILTPIPLARIQSAKKANHQLVLIYGNLDTPGWAYTEELYYQANDKDDNDRDGGVEIVDEDTESDNSDEEPENPRFGEVSDTQTPWIEVLQGHEKRPVGSRVWRVRRDLGRAGPGNE</sequence>
<evidence type="ECO:0000256" key="11">
    <source>
        <dbReference type="ARBA" id="ARBA00023242"/>
    </source>
</evidence>
<dbReference type="EMBL" id="QAPG01000047">
    <property type="protein sequence ID" value="TDZ34953.1"/>
    <property type="molecule type" value="Genomic_DNA"/>
</dbReference>
<dbReference type="SUPFAM" id="SSF52540">
    <property type="entry name" value="P-loop containing nucleoside triphosphate hydrolases"/>
    <property type="match status" value="1"/>
</dbReference>
<protein>
    <recommendedName>
        <fullName evidence="5">Polynucleotide 5'-hydroxyl-kinase GRC3</fullName>
    </recommendedName>
    <alternativeName>
        <fullName evidence="4">Polynucleotide 5'-hydroxyl-kinase grc3</fullName>
    </alternativeName>
</protein>
<evidence type="ECO:0000313" key="15">
    <source>
        <dbReference type="Proteomes" id="UP000295083"/>
    </source>
</evidence>
<dbReference type="InterPro" id="IPR027417">
    <property type="entry name" value="P-loop_NTPase"/>
</dbReference>
<dbReference type="GO" id="GO:0005730">
    <property type="term" value="C:nucleolus"/>
    <property type="evidence" value="ECO:0007669"/>
    <property type="project" value="UniProtKB-SubCell"/>
</dbReference>
<feature type="compositionally biased region" description="Polar residues" evidence="12">
    <location>
        <begin position="42"/>
        <end position="53"/>
    </location>
</feature>
<dbReference type="InterPro" id="IPR045116">
    <property type="entry name" value="Clp1/Grc3"/>
</dbReference>
<evidence type="ECO:0000256" key="2">
    <source>
        <dbReference type="ARBA" id="ARBA00004604"/>
    </source>
</evidence>
<accession>A0A4R8QLF4</accession>
<comment type="similarity">
    <text evidence="3">Belongs to the Clp1 family. NOL9/GRC3 subfamily.</text>
</comment>
<evidence type="ECO:0000256" key="1">
    <source>
        <dbReference type="ARBA" id="ARBA00003798"/>
    </source>
</evidence>
<evidence type="ECO:0000256" key="9">
    <source>
        <dbReference type="ARBA" id="ARBA00022777"/>
    </source>
</evidence>
<evidence type="ECO:0000256" key="3">
    <source>
        <dbReference type="ARBA" id="ARBA00011003"/>
    </source>
</evidence>
<feature type="compositionally biased region" description="Basic and acidic residues" evidence="12">
    <location>
        <begin position="547"/>
        <end position="557"/>
    </location>
</feature>
<comment type="function">
    <text evidence="1">Polynucleotide 5'-kinase involved in rRNA processing.</text>
</comment>
<evidence type="ECO:0000256" key="4">
    <source>
        <dbReference type="ARBA" id="ARBA00018706"/>
    </source>
</evidence>
<dbReference type="FunFam" id="3.40.50.300:FF:001156">
    <property type="entry name" value="Polynucleotide 5-hydroxyl-kinase grc3"/>
    <property type="match status" value="1"/>
</dbReference>
<dbReference type="Pfam" id="PF16575">
    <property type="entry name" value="CLP1_P"/>
    <property type="match status" value="1"/>
</dbReference>
<evidence type="ECO:0000256" key="7">
    <source>
        <dbReference type="ARBA" id="ARBA00022679"/>
    </source>
</evidence>
<feature type="compositionally biased region" description="Acidic residues" evidence="12">
    <location>
        <begin position="560"/>
        <end position="574"/>
    </location>
</feature>
<evidence type="ECO:0000256" key="10">
    <source>
        <dbReference type="ARBA" id="ARBA00022840"/>
    </source>
</evidence>
<keyword evidence="10" id="KW-0067">ATP-binding</keyword>
<dbReference type="GO" id="GO:0005524">
    <property type="term" value="F:ATP binding"/>
    <property type="evidence" value="ECO:0007669"/>
    <property type="project" value="UniProtKB-KW"/>
</dbReference>
<name>A0A4R8QLF4_9PEZI</name>
<keyword evidence="8" id="KW-0547">Nucleotide-binding</keyword>
<evidence type="ECO:0000256" key="8">
    <source>
        <dbReference type="ARBA" id="ARBA00022741"/>
    </source>
</evidence>
<dbReference type="Proteomes" id="UP000295083">
    <property type="component" value="Unassembled WGS sequence"/>
</dbReference>
<dbReference type="AlphaFoldDB" id="A0A4R8QLF4"/>
<keyword evidence="9 14" id="KW-0418">Kinase</keyword>
<feature type="region of interest" description="Disordered" evidence="12">
    <location>
        <begin position="547"/>
        <end position="588"/>
    </location>
</feature>